<evidence type="ECO:0000313" key="1">
    <source>
        <dbReference type="EMBL" id="HIS31290.1"/>
    </source>
</evidence>
<proteinExistence type="predicted"/>
<reference evidence="1" key="2">
    <citation type="journal article" date="2021" name="PeerJ">
        <title>Extensive microbial diversity within the chicken gut microbiome revealed by metagenomics and culture.</title>
        <authorList>
            <person name="Gilroy R."/>
            <person name="Ravi A."/>
            <person name="Getino M."/>
            <person name="Pursley I."/>
            <person name="Horton D.L."/>
            <person name="Alikhan N.F."/>
            <person name="Baker D."/>
            <person name="Gharbi K."/>
            <person name="Hall N."/>
            <person name="Watson M."/>
            <person name="Adriaenssens E.M."/>
            <person name="Foster-Nyarko E."/>
            <person name="Jarju S."/>
            <person name="Secka A."/>
            <person name="Antonio M."/>
            <person name="Oren A."/>
            <person name="Chaudhuri R.R."/>
            <person name="La Ragione R."/>
            <person name="Hildebrand F."/>
            <person name="Pallen M.J."/>
        </authorList>
    </citation>
    <scope>NUCLEOTIDE SEQUENCE</scope>
    <source>
        <strain evidence="1">CHK190-19873</strain>
    </source>
</reference>
<gene>
    <name evidence="1" type="ORF">IAB44_07055</name>
</gene>
<comment type="caution">
    <text evidence="1">The sequence shown here is derived from an EMBL/GenBank/DDBJ whole genome shotgun (WGS) entry which is preliminary data.</text>
</comment>
<dbReference type="Proteomes" id="UP000823935">
    <property type="component" value="Unassembled WGS sequence"/>
</dbReference>
<reference evidence="1" key="1">
    <citation type="submission" date="2020-10" db="EMBL/GenBank/DDBJ databases">
        <authorList>
            <person name="Gilroy R."/>
        </authorList>
    </citation>
    <scope>NUCLEOTIDE SEQUENCE</scope>
    <source>
        <strain evidence="1">CHK190-19873</strain>
    </source>
</reference>
<name>A0A9D1ESR2_9FIRM</name>
<accession>A0A9D1ESR2</accession>
<dbReference type="AlphaFoldDB" id="A0A9D1ESR2"/>
<organism evidence="1 2">
    <name type="scientific">Candidatus Limivivens intestinipullorum</name>
    <dbReference type="NCBI Taxonomy" id="2840858"/>
    <lineage>
        <taxon>Bacteria</taxon>
        <taxon>Bacillati</taxon>
        <taxon>Bacillota</taxon>
        <taxon>Clostridia</taxon>
        <taxon>Lachnospirales</taxon>
        <taxon>Lachnospiraceae</taxon>
        <taxon>Lachnospiraceae incertae sedis</taxon>
        <taxon>Candidatus Limivivens</taxon>
    </lineage>
</organism>
<dbReference type="EMBL" id="DVIQ01000034">
    <property type="protein sequence ID" value="HIS31290.1"/>
    <property type="molecule type" value="Genomic_DNA"/>
</dbReference>
<protein>
    <submittedName>
        <fullName evidence="1">Uncharacterized protein</fullName>
    </submittedName>
</protein>
<sequence>MKGKSNGETGGENGCGCRNFTVRVLITENAGTHTEAKETRGLSEASRKKIREVCADYKK</sequence>
<evidence type="ECO:0000313" key="2">
    <source>
        <dbReference type="Proteomes" id="UP000823935"/>
    </source>
</evidence>